<feature type="transmembrane region" description="Helical" evidence="1">
    <location>
        <begin position="169"/>
        <end position="191"/>
    </location>
</feature>
<evidence type="ECO:0000313" key="4">
    <source>
        <dbReference type="Proteomes" id="UP000824998"/>
    </source>
</evidence>
<dbReference type="InterPro" id="IPR046529">
    <property type="entry name" value="DUF6594"/>
</dbReference>
<dbReference type="PANTHER" id="PTHR34502">
    <property type="entry name" value="DUF6594 DOMAIN-CONTAINING PROTEIN-RELATED"/>
    <property type="match status" value="1"/>
</dbReference>
<dbReference type="AlphaFoldDB" id="A0A9P7YPT3"/>
<dbReference type="OrthoDB" id="3533814at2759"/>
<keyword evidence="1" id="KW-1133">Transmembrane helix</keyword>
<protein>
    <recommendedName>
        <fullName evidence="2">DUF6594 domain-containing protein</fullName>
    </recommendedName>
</protein>
<organism evidence="3 4">
    <name type="scientific">Amylocarpus encephaloides</name>
    <dbReference type="NCBI Taxonomy" id="45428"/>
    <lineage>
        <taxon>Eukaryota</taxon>
        <taxon>Fungi</taxon>
        <taxon>Dikarya</taxon>
        <taxon>Ascomycota</taxon>
        <taxon>Pezizomycotina</taxon>
        <taxon>Leotiomycetes</taxon>
        <taxon>Helotiales</taxon>
        <taxon>Helotiales incertae sedis</taxon>
        <taxon>Amylocarpus</taxon>
    </lineage>
</organism>
<proteinExistence type="predicted"/>
<name>A0A9P7YPT3_9HELO</name>
<feature type="domain" description="DUF6594" evidence="2">
    <location>
        <begin position="32"/>
        <end position="210"/>
    </location>
</feature>
<keyword evidence="1" id="KW-0812">Transmembrane</keyword>
<accession>A0A9P7YPT3</accession>
<dbReference type="Proteomes" id="UP000824998">
    <property type="component" value="Unassembled WGS sequence"/>
</dbReference>
<comment type="caution">
    <text evidence="3">The sequence shown here is derived from an EMBL/GenBank/DDBJ whole genome shotgun (WGS) entry which is preliminary data.</text>
</comment>
<evidence type="ECO:0000256" key="1">
    <source>
        <dbReference type="SAM" id="Phobius"/>
    </source>
</evidence>
<feature type="transmembrane region" description="Helical" evidence="1">
    <location>
        <begin position="198"/>
        <end position="219"/>
    </location>
</feature>
<reference evidence="3" key="1">
    <citation type="journal article" date="2021" name="IMA Fungus">
        <title>Genomic characterization of three marine fungi, including Emericellopsis atlantica sp. nov. with signatures of a generalist lifestyle and marine biomass degradation.</title>
        <authorList>
            <person name="Hagestad O.C."/>
            <person name="Hou L."/>
            <person name="Andersen J.H."/>
            <person name="Hansen E.H."/>
            <person name="Altermark B."/>
            <person name="Li C."/>
            <person name="Kuhnert E."/>
            <person name="Cox R.J."/>
            <person name="Crous P.W."/>
            <person name="Spatafora J.W."/>
            <person name="Lail K."/>
            <person name="Amirebrahimi M."/>
            <person name="Lipzen A."/>
            <person name="Pangilinan J."/>
            <person name="Andreopoulos W."/>
            <person name="Hayes R.D."/>
            <person name="Ng V."/>
            <person name="Grigoriev I.V."/>
            <person name="Jackson S.A."/>
            <person name="Sutton T.D.S."/>
            <person name="Dobson A.D.W."/>
            <person name="Rama T."/>
        </authorList>
    </citation>
    <scope>NUCLEOTIDE SEQUENCE</scope>
    <source>
        <strain evidence="3">TRa018bII</strain>
    </source>
</reference>
<sequence length="222" mass="24950">MALIEDKFSVYGLQKLKAKFKPHHAYQDTSAQLLIIARDLAAFTAPSSADYSSVKSYIQKVRPIVAEEEYILRKEDIVVLKPGREHSWLDEFVEKLLHKVFCKTVQAVFASLERRSKTDPAKSQVQLFSRERINIVVSLLLTATVLSLLVAPIYILYHLTRDNHADKTATTTIMILLVFTLLFSGVLSLFTRAKRHEILSAAAAYCAVLVVFIGNLGQISNN</sequence>
<evidence type="ECO:0000259" key="2">
    <source>
        <dbReference type="Pfam" id="PF20237"/>
    </source>
</evidence>
<dbReference type="EMBL" id="MU251395">
    <property type="protein sequence ID" value="KAG9237005.1"/>
    <property type="molecule type" value="Genomic_DNA"/>
</dbReference>
<dbReference type="Pfam" id="PF20237">
    <property type="entry name" value="DUF6594"/>
    <property type="match status" value="1"/>
</dbReference>
<evidence type="ECO:0000313" key="3">
    <source>
        <dbReference type="EMBL" id="KAG9237005.1"/>
    </source>
</evidence>
<keyword evidence="4" id="KW-1185">Reference proteome</keyword>
<dbReference type="PANTHER" id="PTHR34502:SF3">
    <property type="entry name" value="DUF6594 DOMAIN-CONTAINING PROTEIN"/>
    <property type="match status" value="1"/>
</dbReference>
<gene>
    <name evidence="3" type="ORF">BJ875DRAFT_419069</name>
</gene>
<feature type="transmembrane region" description="Helical" evidence="1">
    <location>
        <begin position="133"/>
        <end position="157"/>
    </location>
</feature>
<keyword evidence="1" id="KW-0472">Membrane</keyword>